<proteinExistence type="predicted"/>
<dbReference type="HOGENOM" id="CLU_3381438_0_0_6"/>
<protein>
    <submittedName>
        <fullName evidence="1">Uncharacterized protein</fullName>
    </submittedName>
</protein>
<evidence type="ECO:0000313" key="2">
    <source>
        <dbReference type="Proteomes" id="UP000008555"/>
    </source>
</evidence>
<gene>
    <name evidence="1" type="ORF">CBUD_1947a</name>
</gene>
<dbReference type="AlphaFoldDB" id="B5XHJ9"/>
<dbReference type="EMBL" id="CP000733">
    <property type="protein sequence ID" value="ACI23219.1"/>
    <property type="molecule type" value="Genomic_DNA"/>
</dbReference>
<dbReference type="RefSeq" id="WP_010957411.1">
    <property type="nucleotide sequence ID" value="NC_009727.1"/>
</dbReference>
<sequence length="33" mass="3674">MKENCIGDTKILNEFCGEKEGSIFFLSPIILAL</sequence>
<organism evidence="1 2">
    <name type="scientific">Coxiella burnetii (strain Dugway 5J108-111)</name>
    <dbReference type="NCBI Taxonomy" id="434922"/>
    <lineage>
        <taxon>Bacteria</taxon>
        <taxon>Pseudomonadati</taxon>
        <taxon>Pseudomonadota</taxon>
        <taxon>Gammaproteobacteria</taxon>
        <taxon>Legionellales</taxon>
        <taxon>Coxiellaceae</taxon>
        <taxon>Coxiella</taxon>
    </lineage>
</organism>
<reference evidence="1 2" key="1">
    <citation type="journal article" date="2009" name="Infect. Immun.">
        <title>Comparative genomics reveal extensive transposon-mediated genomic plasticity and diversity among potential effector proteins within the genus Coxiella.</title>
        <authorList>
            <person name="Beare P.A."/>
            <person name="Unsworth N."/>
            <person name="Andoh M."/>
            <person name="Voth D.E."/>
            <person name="Omsland A."/>
            <person name="Gilk S.D."/>
            <person name="Williams K.P."/>
            <person name="Sobral B.W."/>
            <person name="Kupko J.J.III."/>
            <person name="Porcella S.F."/>
            <person name="Samuel J.E."/>
            <person name="Heinzen R.A."/>
        </authorList>
    </citation>
    <scope>NUCLEOTIDE SEQUENCE [LARGE SCALE GENOMIC DNA]</scope>
    <source>
        <strain evidence="1 2">Dugway 5J108-111</strain>
    </source>
</reference>
<name>B5XHJ9_COXBN</name>
<accession>B5XHJ9</accession>
<dbReference type="Proteomes" id="UP000008555">
    <property type="component" value="Chromosome"/>
</dbReference>
<dbReference type="KEGG" id="cbd:CBUD_1947a"/>
<evidence type="ECO:0000313" key="1">
    <source>
        <dbReference type="EMBL" id="ACI23219.1"/>
    </source>
</evidence>